<protein>
    <submittedName>
        <fullName evidence="1">Clp protease ClpP</fullName>
    </submittedName>
</protein>
<evidence type="ECO:0000313" key="1">
    <source>
        <dbReference type="EMBL" id="MCM3736441.1"/>
    </source>
</evidence>
<keyword evidence="2" id="KW-1185">Reference proteome</keyword>
<sequence length="251" mass="27993">MGNKQKNKFFEMKMAANTSSADIFIYGEVTKYAWEEYGEMSSTIFKQELDDLGDVDTINLHINSPGGSVFEGITISNMLKMHKANVIVYIDALAASIASVIAMCGNKIHMHKNSMMMIHHAWTYASGNAQQLRKAADDIEKISKSNCMIYLDRAGAKLTEEKLNELLDAETWLSAEEALSYGLCDEVIEANQAVASISEGLFKEYKNVPQQFVQWSQQIPSADEMANRQKIAEEARANMEHINSILGGIHL</sequence>
<keyword evidence="1" id="KW-0378">Hydrolase</keyword>
<gene>
    <name evidence="1" type="ORF">M3215_11555</name>
</gene>
<accession>A0ACC6A6R8</accession>
<keyword evidence="1" id="KW-0645">Protease</keyword>
<name>A0ACC6A6R8_9BACI</name>
<comment type="caution">
    <text evidence="1">The sequence shown here is derived from an EMBL/GenBank/DDBJ whole genome shotgun (WGS) entry which is preliminary data.</text>
</comment>
<dbReference type="EMBL" id="JAMBOP010000012">
    <property type="protein sequence ID" value="MCM3736441.1"/>
    <property type="molecule type" value="Genomic_DNA"/>
</dbReference>
<dbReference type="Proteomes" id="UP001202289">
    <property type="component" value="Unassembled WGS sequence"/>
</dbReference>
<organism evidence="1 2">
    <name type="scientific">Bacillus cytotoxicus</name>
    <dbReference type="NCBI Taxonomy" id="580165"/>
    <lineage>
        <taxon>Bacteria</taxon>
        <taxon>Bacillati</taxon>
        <taxon>Bacillota</taxon>
        <taxon>Bacilli</taxon>
        <taxon>Bacillales</taxon>
        <taxon>Bacillaceae</taxon>
        <taxon>Bacillus</taxon>
        <taxon>Bacillus cereus group</taxon>
    </lineage>
</organism>
<proteinExistence type="predicted"/>
<reference evidence="1" key="1">
    <citation type="submission" date="2022-05" db="EMBL/GenBank/DDBJ databases">
        <title>Comparative Genomics of Spacecraft Associated Microbes.</title>
        <authorList>
            <person name="Tran M.T."/>
            <person name="Wright A."/>
            <person name="Seuylemezian A."/>
            <person name="Eisen J."/>
            <person name="Coil D."/>
        </authorList>
    </citation>
    <scope>NUCLEOTIDE SEQUENCE</scope>
    <source>
        <strain evidence="1">FAIRING 10M-2.2</strain>
    </source>
</reference>
<evidence type="ECO:0000313" key="2">
    <source>
        <dbReference type="Proteomes" id="UP001202289"/>
    </source>
</evidence>